<dbReference type="GO" id="GO:0006355">
    <property type="term" value="P:regulation of DNA-templated transcription"/>
    <property type="evidence" value="ECO:0007669"/>
    <property type="project" value="InterPro"/>
</dbReference>
<evidence type="ECO:0000259" key="9">
    <source>
        <dbReference type="PROSITE" id="PS50110"/>
    </source>
</evidence>
<evidence type="ECO:0000313" key="11">
    <source>
        <dbReference type="Proteomes" id="UP000516360"/>
    </source>
</evidence>
<evidence type="ECO:0000259" key="8">
    <source>
        <dbReference type="PROSITE" id="PS50045"/>
    </source>
</evidence>
<dbReference type="Proteomes" id="UP000516360">
    <property type="component" value="Chromosome"/>
</dbReference>
<reference evidence="10 11" key="1">
    <citation type="submission" date="2020-03" db="EMBL/GenBank/DDBJ databases">
        <title>Complete genome sequences of two sulfur-disproportionating bacterial strains T55J and Mzg5.</title>
        <authorList>
            <person name="Umezawa K."/>
            <person name="Kojima H."/>
            <person name="Kato Y."/>
            <person name="Fukui M."/>
        </authorList>
    </citation>
    <scope>NUCLEOTIDE SEQUENCE [LARGE SCALE GENOMIC DNA]</scope>
    <source>
        <strain evidence="10 11">T55J</strain>
    </source>
</reference>
<dbReference type="InterPro" id="IPR001789">
    <property type="entry name" value="Sig_transdc_resp-reg_receiver"/>
</dbReference>
<feature type="domain" description="Sigma-54 factor interaction" evidence="8">
    <location>
        <begin position="144"/>
        <end position="374"/>
    </location>
</feature>
<dbReference type="GO" id="GO:0005524">
    <property type="term" value="F:ATP binding"/>
    <property type="evidence" value="ECO:0007669"/>
    <property type="project" value="UniProtKB-KW"/>
</dbReference>
<organism evidence="10 11">
    <name type="scientific">Dissulfurispira thermophila</name>
    <dbReference type="NCBI Taxonomy" id="2715679"/>
    <lineage>
        <taxon>Bacteria</taxon>
        <taxon>Pseudomonadati</taxon>
        <taxon>Nitrospirota</taxon>
        <taxon>Thermodesulfovibrionia</taxon>
        <taxon>Thermodesulfovibrionales</taxon>
        <taxon>Dissulfurispiraceae</taxon>
        <taxon>Dissulfurispira</taxon>
    </lineage>
</organism>
<dbReference type="PANTHER" id="PTHR32071:SF113">
    <property type="entry name" value="ALGINATE BIOSYNTHESIS TRANSCRIPTIONAL REGULATORY PROTEIN ALGB"/>
    <property type="match status" value="1"/>
</dbReference>
<keyword evidence="1 7" id="KW-0597">Phosphoprotein</keyword>
<dbReference type="KEGG" id="dtp:JZK55_09240"/>
<feature type="modified residue" description="4-aspartylphosphate" evidence="7">
    <location>
        <position position="54"/>
    </location>
</feature>
<evidence type="ECO:0000256" key="1">
    <source>
        <dbReference type="ARBA" id="ARBA00022553"/>
    </source>
</evidence>
<dbReference type="InterPro" id="IPR027417">
    <property type="entry name" value="P-loop_NTPase"/>
</dbReference>
<dbReference type="EMBL" id="AP022873">
    <property type="protein sequence ID" value="BCB96002.1"/>
    <property type="molecule type" value="Genomic_DNA"/>
</dbReference>
<evidence type="ECO:0000256" key="5">
    <source>
        <dbReference type="ARBA" id="ARBA00023015"/>
    </source>
</evidence>
<dbReference type="InterPro" id="IPR002197">
    <property type="entry name" value="HTH_Fis"/>
</dbReference>
<dbReference type="PROSITE" id="PS50045">
    <property type="entry name" value="SIGMA54_INTERACT_4"/>
    <property type="match status" value="1"/>
</dbReference>
<dbReference type="PROSITE" id="PS00675">
    <property type="entry name" value="SIGMA54_INTERACT_1"/>
    <property type="match status" value="1"/>
</dbReference>
<dbReference type="GO" id="GO:0000160">
    <property type="term" value="P:phosphorelay signal transduction system"/>
    <property type="evidence" value="ECO:0007669"/>
    <property type="project" value="UniProtKB-KW"/>
</dbReference>
<evidence type="ECO:0000256" key="6">
    <source>
        <dbReference type="ARBA" id="ARBA00023163"/>
    </source>
</evidence>
<protein>
    <submittedName>
        <fullName evidence="10">Acetoacetate metabolism regulatory protein AtoC</fullName>
    </submittedName>
</protein>
<dbReference type="Pfam" id="PF25601">
    <property type="entry name" value="AAA_lid_14"/>
    <property type="match status" value="1"/>
</dbReference>
<keyword evidence="4" id="KW-0902">Two-component regulatory system</keyword>
<dbReference type="PANTHER" id="PTHR32071">
    <property type="entry name" value="TRANSCRIPTIONAL REGULATORY PROTEIN"/>
    <property type="match status" value="1"/>
</dbReference>
<dbReference type="SMART" id="SM00382">
    <property type="entry name" value="AAA"/>
    <property type="match status" value="1"/>
</dbReference>
<dbReference type="Gene3D" id="1.10.8.60">
    <property type="match status" value="1"/>
</dbReference>
<dbReference type="InterPro" id="IPR002078">
    <property type="entry name" value="Sigma_54_int"/>
</dbReference>
<proteinExistence type="predicted"/>
<evidence type="ECO:0000256" key="2">
    <source>
        <dbReference type="ARBA" id="ARBA00022741"/>
    </source>
</evidence>
<dbReference type="InterPro" id="IPR025943">
    <property type="entry name" value="Sigma_54_int_dom_ATP-bd_2"/>
</dbReference>
<dbReference type="InterPro" id="IPR011006">
    <property type="entry name" value="CheY-like_superfamily"/>
</dbReference>
<dbReference type="Pfam" id="PF00158">
    <property type="entry name" value="Sigma54_activat"/>
    <property type="match status" value="1"/>
</dbReference>
<dbReference type="PROSITE" id="PS00676">
    <property type="entry name" value="SIGMA54_INTERACT_2"/>
    <property type="match status" value="1"/>
</dbReference>
<dbReference type="Gene3D" id="3.40.50.2300">
    <property type="match status" value="1"/>
</dbReference>
<evidence type="ECO:0000256" key="3">
    <source>
        <dbReference type="ARBA" id="ARBA00022840"/>
    </source>
</evidence>
<name>A0A7G1H1B2_9BACT</name>
<dbReference type="Pfam" id="PF00072">
    <property type="entry name" value="Response_reg"/>
    <property type="match status" value="1"/>
</dbReference>
<evidence type="ECO:0000313" key="10">
    <source>
        <dbReference type="EMBL" id="BCB96002.1"/>
    </source>
</evidence>
<feature type="domain" description="Response regulatory" evidence="9">
    <location>
        <begin position="5"/>
        <end position="119"/>
    </location>
</feature>
<dbReference type="Gene3D" id="1.10.10.60">
    <property type="entry name" value="Homeodomain-like"/>
    <property type="match status" value="1"/>
</dbReference>
<dbReference type="InterPro" id="IPR058031">
    <property type="entry name" value="AAA_lid_NorR"/>
</dbReference>
<dbReference type="AlphaFoldDB" id="A0A7G1H1B2"/>
<dbReference type="PROSITE" id="PS50110">
    <property type="entry name" value="RESPONSE_REGULATORY"/>
    <property type="match status" value="1"/>
</dbReference>
<keyword evidence="2" id="KW-0547">Nucleotide-binding</keyword>
<dbReference type="InterPro" id="IPR025662">
    <property type="entry name" value="Sigma_54_int_dom_ATP-bd_1"/>
</dbReference>
<keyword evidence="5" id="KW-0805">Transcription regulation</keyword>
<keyword evidence="6" id="KW-0804">Transcription</keyword>
<dbReference type="CDD" id="cd00009">
    <property type="entry name" value="AAA"/>
    <property type="match status" value="1"/>
</dbReference>
<dbReference type="GO" id="GO:0043565">
    <property type="term" value="F:sequence-specific DNA binding"/>
    <property type="evidence" value="ECO:0007669"/>
    <property type="project" value="InterPro"/>
</dbReference>
<dbReference type="Gene3D" id="3.40.50.300">
    <property type="entry name" value="P-loop containing nucleotide triphosphate hydrolases"/>
    <property type="match status" value="1"/>
</dbReference>
<keyword evidence="11" id="KW-1185">Reference proteome</keyword>
<evidence type="ECO:0000256" key="7">
    <source>
        <dbReference type="PROSITE-ProRule" id="PRU00169"/>
    </source>
</evidence>
<evidence type="ECO:0000256" key="4">
    <source>
        <dbReference type="ARBA" id="ARBA00023012"/>
    </source>
</evidence>
<dbReference type="SMART" id="SM00448">
    <property type="entry name" value="REC"/>
    <property type="match status" value="1"/>
</dbReference>
<dbReference type="SUPFAM" id="SSF52172">
    <property type="entry name" value="CheY-like"/>
    <property type="match status" value="1"/>
</dbReference>
<dbReference type="PRINTS" id="PR01590">
    <property type="entry name" value="HTHFIS"/>
</dbReference>
<gene>
    <name evidence="10" type="ORF">JZK55_09240</name>
</gene>
<keyword evidence="3" id="KW-0067">ATP-binding</keyword>
<dbReference type="InterPro" id="IPR003593">
    <property type="entry name" value="AAA+_ATPase"/>
</dbReference>
<accession>A0A7G1H1B2</accession>
<dbReference type="RefSeq" id="WP_203473457.1">
    <property type="nucleotide sequence ID" value="NZ_AP022873.1"/>
</dbReference>
<dbReference type="SUPFAM" id="SSF52540">
    <property type="entry name" value="P-loop containing nucleoside triphosphate hydrolases"/>
    <property type="match status" value="1"/>
</dbReference>
<dbReference type="SUPFAM" id="SSF46689">
    <property type="entry name" value="Homeodomain-like"/>
    <property type="match status" value="1"/>
</dbReference>
<dbReference type="InterPro" id="IPR009057">
    <property type="entry name" value="Homeodomain-like_sf"/>
</dbReference>
<dbReference type="FunFam" id="3.40.50.2300:FF:000018">
    <property type="entry name" value="DNA-binding transcriptional regulator NtrC"/>
    <property type="match status" value="1"/>
</dbReference>
<dbReference type="Pfam" id="PF02954">
    <property type="entry name" value="HTH_8"/>
    <property type="match status" value="1"/>
</dbReference>
<sequence>MIQAKILVIDDESFITWSLKQHLEKEGYEVFTAESGEEGLEVFRTELPDIILLDIHLPGINGLETLEAIRKINKEVIVVIITAHGDIETAVSAIKLGAYDFVEKPFDLNRISVLVKKALETINLKREVTYLREEQYDKYSFNNIIGSSKAMKDVIALAKKVAESDANIILIQGESGTGKNLIARAIHYHSARASEPFVEVTSTAIPDTLIESELFGFEKGAFTDAKASKKGLFELASGGTLYLDEIGDIKPATQAKLLRVIEEKTFKRIGGLKDIVVNVRIIAATNKNLENAVKDGTFRADLYYRLKVIPIFIPPLRERKGDIIPLAMHYIRLFNREFKKNVKGISPEAEKLLMNYPWYGNTRELKNVIERICILEDTDIIYPEHIPSELVDYVGNAEVPTAEEEKASFNIPPEGLSLKNVERDLITKALQMVNGNQTRAARLLGISRDALRYKMQKFGLL</sequence>
<dbReference type="FunFam" id="3.40.50.300:FF:000006">
    <property type="entry name" value="DNA-binding transcriptional regulator NtrC"/>
    <property type="match status" value="1"/>
</dbReference>